<dbReference type="InParanoid" id="A0A1X7U841"/>
<accession>A0A1X7U841</accession>
<proteinExistence type="predicted"/>
<organism evidence="2">
    <name type="scientific">Amphimedon queenslandica</name>
    <name type="common">Sponge</name>
    <dbReference type="NCBI Taxonomy" id="400682"/>
    <lineage>
        <taxon>Eukaryota</taxon>
        <taxon>Metazoa</taxon>
        <taxon>Porifera</taxon>
        <taxon>Demospongiae</taxon>
        <taxon>Heteroscleromorpha</taxon>
        <taxon>Haplosclerida</taxon>
        <taxon>Niphatidae</taxon>
        <taxon>Amphimedon</taxon>
    </lineage>
</organism>
<evidence type="ECO:0000256" key="1">
    <source>
        <dbReference type="SAM" id="SignalP"/>
    </source>
</evidence>
<name>A0A1X7U841_AMPQE</name>
<evidence type="ECO:0000313" key="2">
    <source>
        <dbReference type="EnsemblMetazoa" id="Aqu2.1.23833_001"/>
    </source>
</evidence>
<sequence length="572" mass="63678">MLLSVSLLICLSLCNSQVFPPPPKTASLGVEVGSRPPAFCDVIKESRPFTDTTGKQVPFDANGWPMNDGKLVVFDLRPAFAWAPPIDDPEKRIPKYLDGTWKLSFVGIANVSIADNSFSGSIKNAVFDNTTNMTTADIIYTKTDALMVLMFTNTQRTPASHQNSGVTNISIIAPYCVQKSGPPPIFNPYFIKALEPFDHMRFMGALGTNYQAGFYGDKGNHIISWDQRSFPNDSVQTGWTDLRAGKHGWAWEYVIILANMVEKDVWINIPVSASGCLPYPDKGCDQDQSSYIYQLALLLQHGNSFTSNVGLKSNIRIYIEHSNEVWNFGFTQYTWNKLNAADRVKQDPKISIAFNTTDQEVMARRNHAKRLVEIGTIFSNVFGSSAYNRKILLVLAEWTGFPQHYDELLNWLNLFYGPPKNYLYAVAQTHYFSDSSAPENANIQQILTAIKNSSETGYKNTLEIGEIASVWSLKLAAYEAGPGMKVGDKTNIGNRIEAQRNAGIKPIVVEDVLDNWFGLPRPGDVYNYFSLSGAYSRFGCWGATDDVGDLTTQKYQAIMEITAKLLQSAKKG</sequence>
<reference evidence="2" key="1">
    <citation type="submission" date="2017-05" db="UniProtKB">
        <authorList>
            <consortium name="EnsemblMetazoa"/>
        </authorList>
    </citation>
    <scope>IDENTIFICATION</scope>
</reference>
<dbReference type="eggNOG" id="ENOG502SEY6">
    <property type="taxonomic scope" value="Eukaryota"/>
</dbReference>
<keyword evidence="1" id="KW-0732">Signal</keyword>
<protein>
    <submittedName>
        <fullName evidence="2">Uncharacterized protein</fullName>
    </submittedName>
</protein>
<dbReference type="AlphaFoldDB" id="A0A1X7U841"/>
<feature type="chain" id="PRO_5010860508" evidence="1">
    <location>
        <begin position="17"/>
        <end position="572"/>
    </location>
</feature>
<feature type="signal peptide" evidence="1">
    <location>
        <begin position="1"/>
        <end position="16"/>
    </location>
</feature>
<dbReference type="EnsemblMetazoa" id="Aqu2.1.23833_001">
    <property type="protein sequence ID" value="Aqu2.1.23833_001"/>
    <property type="gene ID" value="Aqu2.1.23833"/>
</dbReference>